<feature type="region of interest" description="Disordered" evidence="1">
    <location>
        <begin position="1"/>
        <end position="71"/>
    </location>
</feature>
<feature type="transmembrane region" description="Helical" evidence="2">
    <location>
        <begin position="76"/>
        <end position="95"/>
    </location>
</feature>
<keyword evidence="2" id="KW-1133">Transmembrane helix</keyword>
<reference evidence="4" key="1">
    <citation type="submission" date="2021-08" db="EMBL/GenBank/DDBJ databases">
        <authorList>
            <person name="Stevens D.C."/>
        </authorList>
    </citation>
    <scope>NUCLEOTIDE SEQUENCE</scope>
    <source>
        <strain evidence="4">DSM 53165</strain>
    </source>
</reference>
<sequence length="360" mass="37062">MSRRPTTRRITCPEGQAITGDPSHLLGRPSRSTTRRPALSRAPEPPVPATRSHSSLPRRSTCPEDQVTSPPRKARLLPALLLALAALAPAAAAAYSTPALYNADPARTGGAGGRIFSGSPGDGFTCAVCHTGGPAPAPEIRGGPGGAYEPGSTYMFEVTWPEDVFGIVLEATDASGAPLGALRLPPPDILMDDELCPGGRAAEWIEFPEGDPRQAVAVNVCGSHRLRVQWTAPDAHLPGAIYMAAVAADDDGTPAGDGAAAWEFPIGPPAAEGCAVAGPTPWWALLLLTRRRRRAAALLGVLTLGAGCTRVQPYERGRLAQPDMQLNGDGDLNAGPEHALDYREGSAGGLGGGGGGCGCN</sequence>
<dbReference type="InterPro" id="IPR025362">
    <property type="entry name" value="DUF4266"/>
</dbReference>
<protein>
    <submittedName>
        <fullName evidence="4">DUF4266 domain-containing protein</fullName>
    </submittedName>
</protein>
<dbReference type="EMBL" id="JAIRAU010000001">
    <property type="protein sequence ID" value="MBZ5708388.1"/>
    <property type="molecule type" value="Genomic_DNA"/>
</dbReference>
<accession>A0ABS7TJI2</accession>
<evidence type="ECO:0000256" key="2">
    <source>
        <dbReference type="SAM" id="Phobius"/>
    </source>
</evidence>
<evidence type="ECO:0000256" key="1">
    <source>
        <dbReference type="SAM" id="MobiDB-lite"/>
    </source>
</evidence>
<feature type="domain" description="DUF4266" evidence="3">
    <location>
        <begin position="311"/>
        <end position="360"/>
    </location>
</feature>
<dbReference type="RefSeq" id="WP_224190138.1">
    <property type="nucleotide sequence ID" value="NZ_JAIRAU010000001.1"/>
</dbReference>
<comment type="caution">
    <text evidence="4">The sequence shown here is derived from an EMBL/GenBank/DDBJ whole genome shotgun (WGS) entry which is preliminary data.</text>
</comment>
<evidence type="ECO:0000313" key="4">
    <source>
        <dbReference type="EMBL" id="MBZ5708388.1"/>
    </source>
</evidence>
<name>A0ABS7TJI2_9BACT</name>
<keyword evidence="2" id="KW-0472">Membrane</keyword>
<gene>
    <name evidence="4" type="ORF">K7C98_03905</name>
</gene>
<keyword evidence="2" id="KW-0812">Transmembrane</keyword>
<dbReference type="Pfam" id="PF14086">
    <property type="entry name" value="DUF4266"/>
    <property type="match status" value="1"/>
</dbReference>
<dbReference type="NCBIfam" id="NF041895">
    <property type="entry name" value="choice_anch_V"/>
    <property type="match status" value="1"/>
</dbReference>
<keyword evidence="5" id="KW-1185">Reference proteome</keyword>
<dbReference type="Proteomes" id="UP001139031">
    <property type="component" value="Unassembled WGS sequence"/>
</dbReference>
<organism evidence="4 5">
    <name type="scientific">Nannocystis pusilla</name>
    <dbReference type="NCBI Taxonomy" id="889268"/>
    <lineage>
        <taxon>Bacteria</taxon>
        <taxon>Pseudomonadati</taxon>
        <taxon>Myxococcota</taxon>
        <taxon>Polyangia</taxon>
        <taxon>Nannocystales</taxon>
        <taxon>Nannocystaceae</taxon>
        <taxon>Nannocystis</taxon>
    </lineage>
</organism>
<proteinExistence type="predicted"/>
<evidence type="ECO:0000313" key="5">
    <source>
        <dbReference type="Proteomes" id="UP001139031"/>
    </source>
</evidence>
<evidence type="ECO:0000259" key="3">
    <source>
        <dbReference type="Pfam" id="PF14086"/>
    </source>
</evidence>